<sequence>MNSVVNNNNNSLTLLSLHTSQNNFVDPTESSSDYDTHGAMLFIVFTMTVYSMGIVLFIASHFHAKHPHAEEEGQISSYLKSRNLQDQTHRLHLLNEIRQTLSHRDENRLAPSSDSSKSTSQECHQDLTKNNSDEMGDDFYYRVNRQ</sequence>
<protein>
    <submittedName>
        <fullName evidence="3">Uncharacterized protein</fullName>
    </submittedName>
</protein>
<evidence type="ECO:0000256" key="2">
    <source>
        <dbReference type="SAM" id="Phobius"/>
    </source>
</evidence>
<feature type="compositionally biased region" description="Polar residues" evidence="1">
    <location>
        <begin position="110"/>
        <end position="122"/>
    </location>
</feature>
<feature type="region of interest" description="Disordered" evidence="1">
    <location>
        <begin position="100"/>
        <end position="139"/>
    </location>
</feature>
<reference evidence="3" key="2">
    <citation type="journal article" date="2021" name="Genome Biol. Evol.">
        <title>Developing a high-quality reference genome for a parasitic bivalve with doubly uniparental inheritance (Bivalvia: Unionida).</title>
        <authorList>
            <person name="Smith C.H."/>
        </authorList>
    </citation>
    <scope>NUCLEOTIDE SEQUENCE</scope>
    <source>
        <strain evidence="3">CHS0354</strain>
        <tissue evidence="3">Mantle</tissue>
    </source>
</reference>
<evidence type="ECO:0000313" key="4">
    <source>
        <dbReference type="Proteomes" id="UP001195483"/>
    </source>
</evidence>
<evidence type="ECO:0000256" key="1">
    <source>
        <dbReference type="SAM" id="MobiDB-lite"/>
    </source>
</evidence>
<comment type="caution">
    <text evidence="3">The sequence shown here is derived from an EMBL/GenBank/DDBJ whole genome shotgun (WGS) entry which is preliminary data.</text>
</comment>
<keyword evidence="2" id="KW-0472">Membrane</keyword>
<keyword evidence="2" id="KW-0812">Transmembrane</keyword>
<feature type="transmembrane region" description="Helical" evidence="2">
    <location>
        <begin position="39"/>
        <end position="59"/>
    </location>
</feature>
<gene>
    <name evidence="3" type="ORF">CHS0354_037591</name>
</gene>
<proteinExistence type="predicted"/>
<keyword evidence="2" id="KW-1133">Transmembrane helix</keyword>
<dbReference type="AlphaFoldDB" id="A0AAE0RYK0"/>
<dbReference type="Proteomes" id="UP001195483">
    <property type="component" value="Unassembled WGS sequence"/>
</dbReference>
<dbReference type="EMBL" id="JAEAOA010002199">
    <property type="protein sequence ID" value="KAK3581918.1"/>
    <property type="molecule type" value="Genomic_DNA"/>
</dbReference>
<reference evidence="3" key="1">
    <citation type="journal article" date="2021" name="Genome Biol. Evol.">
        <title>A High-Quality Reference Genome for a Parasitic Bivalve with Doubly Uniparental Inheritance (Bivalvia: Unionida).</title>
        <authorList>
            <person name="Smith C.H."/>
        </authorList>
    </citation>
    <scope>NUCLEOTIDE SEQUENCE</scope>
    <source>
        <strain evidence="3">CHS0354</strain>
    </source>
</reference>
<reference evidence="3" key="3">
    <citation type="submission" date="2023-05" db="EMBL/GenBank/DDBJ databases">
        <authorList>
            <person name="Smith C.H."/>
        </authorList>
    </citation>
    <scope>NUCLEOTIDE SEQUENCE</scope>
    <source>
        <strain evidence="3">CHS0354</strain>
        <tissue evidence="3">Mantle</tissue>
    </source>
</reference>
<accession>A0AAE0RYK0</accession>
<keyword evidence="4" id="KW-1185">Reference proteome</keyword>
<name>A0AAE0RYK0_9BIVA</name>
<organism evidence="3 4">
    <name type="scientific">Potamilus streckersoni</name>
    <dbReference type="NCBI Taxonomy" id="2493646"/>
    <lineage>
        <taxon>Eukaryota</taxon>
        <taxon>Metazoa</taxon>
        <taxon>Spiralia</taxon>
        <taxon>Lophotrochozoa</taxon>
        <taxon>Mollusca</taxon>
        <taxon>Bivalvia</taxon>
        <taxon>Autobranchia</taxon>
        <taxon>Heteroconchia</taxon>
        <taxon>Palaeoheterodonta</taxon>
        <taxon>Unionida</taxon>
        <taxon>Unionoidea</taxon>
        <taxon>Unionidae</taxon>
        <taxon>Ambleminae</taxon>
        <taxon>Lampsilini</taxon>
        <taxon>Potamilus</taxon>
    </lineage>
</organism>
<evidence type="ECO:0000313" key="3">
    <source>
        <dbReference type="EMBL" id="KAK3581918.1"/>
    </source>
</evidence>